<dbReference type="EMBL" id="JAIWYP010000008">
    <property type="protein sequence ID" value="KAH3784933.1"/>
    <property type="molecule type" value="Genomic_DNA"/>
</dbReference>
<comment type="subcellular location">
    <subcellularLocation>
        <location evidence="2">Synaptic cleft</location>
    </subcellularLocation>
</comment>
<name>A0A9D4ET58_DREPO</name>
<proteinExistence type="inferred from homology"/>
<feature type="region of interest" description="Disordered" evidence="5">
    <location>
        <begin position="182"/>
        <end position="208"/>
    </location>
</feature>
<evidence type="ECO:0000313" key="6">
    <source>
        <dbReference type="EMBL" id="KAH3784933.1"/>
    </source>
</evidence>
<dbReference type="PANTHER" id="PTHR28052">
    <property type="entry name" value="UPF0545 PROTEIN C22ORF39"/>
    <property type="match status" value="1"/>
</dbReference>
<organism evidence="6 7">
    <name type="scientific">Dreissena polymorpha</name>
    <name type="common">Zebra mussel</name>
    <name type="synonym">Mytilus polymorpha</name>
    <dbReference type="NCBI Taxonomy" id="45954"/>
    <lineage>
        <taxon>Eukaryota</taxon>
        <taxon>Metazoa</taxon>
        <taxon>Spiralia</taxon>
        <taxon>Lophotrochozoa</taxon>
        <taxon>Mollusca</taxon>
        <taxon>Bivalvia</taxon>
        <taxon>Autobranchia</taxon>
        <taxon>Heteroconchia</taxon>
        <taxon>Euheterodonta</taxon>
        <taxon>Imparidentia</taxon>
        <taxon>Neoheterodontei</taxon>
        <taxon>Myida</taxon>
        <taxon>Dreissenoidea</taxon>
        <taxon>Dreissenidae</taxon>
        <taxon>Dreissena</taxon>
    </lineage>
</organism>
<evidence type="ECO:0000256" key="2">
    <source>
        <dbReference type="ARBA" id="ARBA00043942"/>
    </source>
</evidence>
<evidence type="ECO:0000256" key="4">
    <source>
        <dbReference type="ARBA" id="ARBA00044235"/>
    </source>
</evidence>
<keyword evidence="7" id="KW-1185">Reference proteome</keyword>
<dbReference type="PANTHER" id="PTHR28052:SF1">
    <property type="entry name" value="UPF0545 PROTEIN C22ORF39"/>
    <property type="match status" value="1"/>
</dbReference>
<evidence type="ECO:0000313" key="7">
    <source>
        <dbReference type="Proteomes" id="UP000828390"/>
    </source>
</evidence>
<comment type="caution">
    <text evidence="6">The sequence shown here is derived from an EMBL/GenBank/DDBJ whole genome shotgun (WGS) entry which is preliminary data.</text>
</comment>
<reference evidence="6" key="1">
    <citation type="journal article" date="2019" name="bioRxiv">
        <title>The Genome of the Zebra Mussel, Dreissena polymorpha: A Resource for Invasive Species Research.</title>
        <authorList>
            <person name="McCartney M.A."/>
            <person name="Auch B."/>
            <person name="Kono T."/>
            <person name="Mallez S."/>
            <person name="Zhang Y."/>
            <person name="Obille A."/>
            <person name="Becker A."/>
            <person name="Abrahante J.E."/>
            <person name="Garbe J."/>
            <person name="Badalamenti J.P."/>
            <person name="Herman A."/>
            <person name="Mangelson H."/>
            <person name="Liachko I."/>
            <person name="Sullivan S."/>
            <person name="Sone E.D."/>
            <person name="Koren S."/>
            <person name="Silverstein K.A.T."/>
            <person name="Beckman K.B."/>
            <person name="Gohl D.M."/>
        </authorList>
    </citation>
    <scope>NUCLEOTIDE SEQUENCE</scope>
    <source>
        <strain evidence="6">Duluth1</strain>
        <tissue evidence="6">Whole animal</tissue>
    </source>
</reference>
<dbReference type="OrthoDB" id="5946508at2759"/>
<gene>
    <name evidence="6" type="ORF">DPMN_163006</name>
</gene>
<dbReference type="Proteomes" id="UP000828390">
    <property type="component" value="Unassembled WGS sequence"/>
</dbReference>
<sequence>MAAPTANVKDAEENWHYVDRIKPSKKFFKAYLNKFENCDFYQMEYKTCTSFQGKLNQYYLYGDTQDCGHWKHLHSMCKDYLLTSDIKLEERLVEHEFQRSHHRVQEARANDVWEYRTEPPDDWFKPVEHEKTHEEKDWLEKISLLPAITAARSDSMEESKQRTPGEIDDFEYLKSIAGKSSVKTNAENMQNVNNTSGQTSTASRCVIS</sequence>
<dbReference type="GO" id="GO:0043083">
    <property type="term" value="C:synaptic cleft"/>
    <property type="evidence" value="ECO:0007669"/>
    <property type="project" value="UniProtKB-SubCell"/>
</dbReference>
<accession>A0A9D4ET58</accession>
<dbReference type="InterPro" id="IPR021475">
    <property type="entry name" value="Pants/Emi1-like"/>
</dbReference>
<dbReference type="Pfam" id="PF11326">
    <property type="entry name" value="PANTS-like"/>
    <property type="match status" value="1"/>
</dbReference>
<evidence type="ECO:0000256" key="5">
    <source>
        <dbReference type="SAM" id="MobiDB-lite"/>
    </source>
</evidence>
<reference evidence="6" key="2">
    <citation type="submission" date="2020-11" db="EMBL/GenBank/DDBJ databases">
        <authorList>
            <person name="McCartney M.A."/>
            <person name="Auch B."/>
            <person name="Kono T."/>
            <person name="Mallez S."/>
            <person name="Becker A."/>
            <person name="Gohl D.M."/>
            <person name="Silverstein K.A.T."/>
            <person name="Koren S."/>
            <person name="Bechman K.B."/>
            <person name="Herman A."/>
            <person name="Abrahante J.E."/>
            <person name="Garbe J."/>
        </authorList>
    </citation>
    <scope>NUCLEOTIDE SEQUENCE</scope>
    <source>
        <strain evidence="6">Duluth1</strain>
        <tissue evidence="6">Whole animal</tissue>
    </source>
</reference>
<comment type="similarity">
    <text evidence="1">Belongs to the UPF0545 family.</text>
</comment>
<evidence type="ECO:0000256" key="3">
    <source>
        <dbReference type="ARBA" id="ARBA00044072"/>
    </source>
</evidence>
<dbReference type="AlphaFoldDB" id="A0A9D4ET58"/>
<evidence type="ECO:0000256" key="1">
    <source>
        <dbReference type="ARBA" id="ARBA00006412"/>
    </source>
</evidence>
<protein>
    <recommendedName>
        <fullName evidence="3">Synaptic plasticity regulator PANTS</fullName>
    </recommendedName>
    <alternativeName>
        <fullName evidence="4">Plasticity-associated neural transcript short</fullName>
    </alternativeName>
</protein>